<evidence type="ECO:0000313" key="2">
    <source>
        <dbReference type="Proteomes" id="UP001241110"/>
    </source>
</evidence>
<dbReference type="AlphaFoldDB" id="A0AAE3QJ07"/>
<sequence length="172" mass="19835">MKKIQLKHYLLGIILVLISFSAYSQNWHLVRLDKIGTLELPAAETVMRTDTLQYVFCQTEKMTIQIVNSTLPGKIEPNVVKIPAKRAKELLQEFTERYLRGENYQILYQLEIDVQGLKGIDLGFKEPSGELTYMRMLIVNNRIVIMGVKANKSNKEIAEVNKDRLFESVTLF</sequence>
<proteinExistence type="predicted"/>
<protein>
    <submittedName>
        <fullName evidence="1">Uncharacterized protein</fullName>
    </submittedName>
</protein>
<reference evidence="1" key="1">
    <citation type="submission" date="2023-05" db="EMBL/GenBank/DDBJ databases">
        <authorList>
            <person name="Zhang X."/>
        </authorList>
    </citation>
    <scope>NUCLEOTIDE SEQUENCE</scope>
    <source>
        <strain evidence="1">YF14B1</strain>
    </source>
</reference>
<accession>A0AAE3QJ07</accession>
<dbReference type="RefSeq" id="WP_313976796.1">
    <property type="nucleotide sequence ID" value="NZ_JASJOS010000003.1"/>
</dbReference>
<organism evidence="1 2">
    <name type="scientific">Xanthocytophaga flava</name>
    <dbReference type="NCBI Taxonomy" id="3048013"/>
    <lineage>
        <taxon>Bacteria</taxon>
        <taxon>Pseudomonadati</taxon>
        <taxon>Bacteroidota</taxon>
        <taxon>Cytophagia</taxon>
        <taxon>Cytophagales</taxon>
        <taxon>Rhodocytophagaceae</taxon>
        <taxon>Xanthocytophaga</taxon>
    </lineage>
</organism>
<comment type="caution">
    <text evidence="1">The sequence shown here is derived from an EMBL/GenBank/DDBJ whole genome shotgun (WGS) entry which is preliminary data.</text>
</comment>
<gene>
    <name evidence="1" type="ORF">QNI16_06980</name>
</gene>
<name>A0AAE3QJ07_9BACT</name>
<dbReference type="Proteomes" id="UP001241110">
    <property type="component" value="Unassembled WGS sequence"/>
</dbReference>
<dbReference type="EMBL" id="JASJOS010000003">
    <property type="protein sequence ID" value="MDJ1480222.1"/>
    <property type="molecule type" value="Genomic_DNA"/>
</dbReference>
<evidence type="ECO:0000313" key="1">
    <source>
        <dbReference type="EMBL" id="MDJ1480222.1"/>
    </source>
</evidence>